<reference evidence="1 2" key="1">
    <citation type="submission" date="2019-06" db="EMBL/GenBank/DDBJ databases">
        <title>Draft genomes of female and male turbot (Scophthalmus maximus).</title>
        <authorList>
            <person name="Xu H."/>
            <person name="Xu X.-W."/>
            <person name="Shao C."/>
            <person name="Chen S."/>
        </authorList>
    </citation>
    <scope>NUCLEOTIDE SEQUENCE [LARGE SCALE GENOMIC DNA]</scope>
    <source>
        <strain evidence="1">Ysfricsl-2016a</strain>
        <tissue evidence="1">Blood</tissue>
    </source>
</reference>
<proteinExistence type="predicted"/>
<accession>A0A6A4RV44</accession>
<comment type="caution">
    <text evidence="1">The sequence shown here is derived from an EMBL/GenBank/DDBJ whole genome shotgun (WGS) entry which is preliminary data.</text>
</comment>
<sequence>MEKCPSLAACTTSDAKCVVVDIFVFSSRRRERGAFVYSPGPRVMSRVAPSGSVWFLLAADAVVTRRMSAALMTFAALTLCPNERGTVPSGDFMSFWIESIQRNIMV</sequence>
<organism evidence="1 2">
    <name type="scientific">Scophthalmus maximus</name>
    <name type="common">Turbot</name>
    <name type="synonym">Psetta maxima</name>
    <dbReference type="NCBI Taxonomy" id="52904"/>
    <lineage>
        <taxon>Eukaryota</taxon>
        <taxon>Metazoa</taxon>
        <taxon>Chordata</taxon>
        <taxon>Craniata</taxon>
        <taxon>Vertebrata</taxon>
        <taxon>Euteleostomi</taxon>
        <taxon>Actinopterygii</taxon>
        <taxon>Neopterygii</taxon>
        <taxon>Teleostei</taxon>
        <taxon>Neoteleostei</taxon>
        <taxon>Acanthomorphata</taxon>
        <taxon>Carangaria</taxon>
        <taxon>Pleuronectiformes</taxon>
        <taxon>Pleuronectoidei</taxon>
        <taxon>Scophthalmidae</taxon>
        <taxon>Scophthalmus</taxon>
    </lineage>
</organism>
<protein>
    <submittedName>
        <fullName evidence="1">Uncharacterized protein</fullName>
    </submittedName>
</protein>
<dbReference type="AlphaFoldDB" id="A0A6A4RV44"/>
<name>A0A6A4RV44_SCOMX</name>
<dbReference type="EMBL" id="VEVO01000023">
    <property type="protein sequence ID" value="KAF0023021.1"/>
    <property type="molecule type" value="Genomic_DNA"/>
</dbReference>
<evidence type="ECO:0000313" key="1">
    <source>
        <dbReference type="EMBL" id="KAF0023021.1"/>
    </source>
</evidence>
<gene>
    <name evidence="1" type="ORF">F2P81_025002</name>
</gene>
<dbReference type="Proteomes" id="UP000438429">
    <property type="component" value="Unassembled WGS sequence"/>
</dbReference>
<evidence type="ECO:0000313" key="2">
    <source>
        <dbReference type="Proteomes" id="UP000438429"/>
    </source>
</evidence>